<dbReference type="EMBL" id="SRLO01001892">
    <property type="protein sequence ID" value="TNN34769.1"/>
    <property type="molecule type" value="Genomic_DNA"/>
</dbReference>
<evidence type="ECO:0000313" key="2">
    <source>
        <dbReference type="EMBL" id="TNN34769.1"/>
    </source>
</evidence>
<evidence type="ECO:0000313" key="3">
    <source>
        <dbReference type="Proteomes" id="UP000314294"/>
    </source>
</evidence>
<comment type="caution">
    <text evidence="2">The sequence shown here is derived from an EMBL/GenBank/DDBJ whole genome shotgun (WGS) entry which is preliminary data.</text>
</comment>
<accession>A0A4Z2F0V3</accession>
<proteinExistence type="predicted"/>
<dbReference type="Proteomes" id="UP000314294">
    <property type="component" value="Unassembled WGS sequence"/>
</dbReference>
<feature type="region of interest" description="Disordered" evidence="1">
    <location>
        <begin position="35"/>
        <end position="87"/>
    </location>
</feature>
<dbReference type="AlphaFoldDB" id="A0A4Z2F0V3"/>
<organism evidence="2 3">
    <name type="scientific">Liparis tanakae</name>
    <name type="common">Tanaka's snailfish</name>
    <dbReference type="NCBI Taxonomy" id="230148"/>
    <lineage>
        <taxon>Eukaryota</taxon>
        <taxon>Metazoa</taxon>
        <taxon>Chordata</taxon>
        <taxon>Craniata</taxon>
        <taxon>Vertebrata</taxon>
        <taxon>Euteleostomi</taxon>
        <taxon>Actinopterygii</taxon>
        <taxon>Neopterygii</taxon>
        <taxon>Teleostei</taxon>
        <taxon>Neoteleostei</taxon>
        <taxon>Acanthomorphata</taxon>
        <taxon>Eupercaria</taxon>
        <taxon>Perciformes</taxon>
        <taxon>Cottioidei</taxon>
        <taxon>Cottales</taxon>
        <taxon>Liparidae</taxon>
        <taxon>Liparis</taxon>
    </lineage>
</organism>
<reference evidence="2 3" key="1">
    <citation type="submission" date="2019-03" db="EMBL/GenBank/DDBJ databases">
        <title>First draft genome of Liparis tanakae, snailfish: a comprehensive survey of snailfish specific genes.</title>
        <authorList>
            <person name="Kim W."/>
            <person name="Song I."/>
            <person name="Jeong J.-H."/>
            <person name="Kim D."/>
            <person name="Kim S."/>
            <person name="Ryu S."/>
            <person name="Song J.Y."/>
            <person name="Lee S.K."/>
        </authorList>
    </citation>
    <scope>NUCLEOTIDE SEQUENCE [LARGE SCALE GENOMIC DNA]</scope>
    <source>
        <tissue evidence="2">Muscle</tissue>
    </source>
</reference>
<name>A0A4Z2F0V3_9TELE</name>
<gene>
    <name evidence="2" type="ORF">EYF80_055062</name>
</gene>
<sequence length="159" mass="16567">MNPELTTTSSASRARVCVLLAFSPHFSFRLWGPAAEHSRGGGAGGRGRAAMQPSQPPNSVNDRETNAGDHVAGPRLHGDGLVVHGDDVGGDVRPVAVGLLPLQEEAGGGGVARLRGGRELQEGEGGDRVGVGRRGPEAHLLAVRTAAGLVHRLRRRKRS</sequence>
<evidence type="ECO:0000256" key="1">
    <source>
        <dbReference type="SAM" id="MobiDB-lite"/>
    </source>
</evidence>
<protein>
    <submittedName>
        <fullName evidence="2">Uncharacterized protein</fullName>
    </submittedName>
</protein>
<keyword evidence="3" id="KW-1185">Reference proteome</keyword>